<feature type="transmembrane region" description="Helical" evidence="5">
    <location>
        <begin position="231"/>
        <end position="249"/>
    </location>
</feature>
<comment type="subcellular location">
    <subcellularLocation>
        <location evidence="1">Membrane</location>
        <topology evidence="1">Multi-pass membrane protein</topology>
    </subcellularLocation>
</comment>
<feature type="transmembrane region" description="Helical" evidence="5">
    <location>
        <begin position="80"/>
        <end position="97"/>
    </location>
</feature>
<evidence type="ECO:0008006" key="8">
    <source>
        <dbReference type="Google" id="ProtNLM"/>
    </source>
</evidence>
<sequence>MTVVSSLSPYVTSNFGEHSLLPVISIVSSIVTGVMQLPISRVIDLYGRPQGLLAMVTLDVSGLVVMATCTNVRAYAAAQVLYYVGADGVIYIIRVFAMDRVAVRSRSMVYGASLYTYFVSPFVGPTLAQAYYKAGIWRWGFGSLAIIIPGVAFTLVFLFLWYEKRHPQPVRPGIKTQPVRPVHGSPFKAICFHLLDLDAVMGVLLACFGIALVLLPLSLTTNRVQEWKSGSTIAMLVMGVVCLIALIIYERLITTRHFVDFSLLRDRTAWGACLVMFGQTLSLYLWWSYYTSFLQVVHYRSIRDAGYILNTHQVGSAFFSVLTGFLLRYTRRFRSVNLVGVAITTLGTGLMVHYSYPDSNFGGVVGCHILIAISSGILTASEVAAVLNGRDDGSVSMRVALLFVFSYIGAAIGSTIATPVWRTRFPHLLAKYLPAELQDQANTIFGSLTVQLSYARGTPSREAIIRAMCETWRYLIIASIATLALAWVGCALLREGEGRLETSDEEEKQTRENSG</sequence>
<dbReference type="PANTHER" id="PTHR23501">
    <property type="entry name" value="MAJOR FACILITATOR SUPERFAMILY"/>
    <property type="match status" value="1"/>
</dbReference>
<feature type="transmembrane region" description="Helical" evidence="5">
    <location>
        <begin position="399"/>
        <end position="421"/>
    </location>
</feature>
<feature type="transmembrane region" description="Helical" evidence="5">
    <location>
        <begin position="307"/>
        <end position="329"/>
    </location>
</feature>
<dbReference type="InterPro" id="IPR036259">
    <property type="entry name" value="MFS_trans_sf"/>
</dbReference>
<keyword evidence="7" id="KW-1185">Reference proteome</keyword>
<feature type="transmembrane region" description="Helical" evidence="5">
    <location>
        <begin position="138"/>
        <end position="162"/>
    </location>
</feature>
<dbReference type="EMBL" id="JAWCUI010000135">
    <property type="protein sequence ID" value="KAL1887216.1"/>
    <property type="molecule type" value="Genomic_DNA"/>
</dbReference>
<gene>
    <name evidence="6" type="ORF">Sste5346_010353</name>
</gene>
<evidence type="ECO:0000256" key="1">
    <source>
        <dbReference type="ARBA" id="ARBA00004141"/>
    </source>
</evidence>
<evidence type="ECO:0000313" key="7">
    <source>
        <dbReference type="Proteomes" id="UP001583186"/>
    </source>
</evidence>
<evidence type="ECO:0000256" key="3">
    <source>
        <dbReference type="ARBA" id="ARBA00022989"/>
    </source>
</evidence>
<accession>A0ABR3YHI6</accession>
<dbReference type="Proteomes" id="UP001583186">
    <property type="component" value="Unassembled WGS sequence"/>
</dbReference>
<feature type="transmembrane region" description="Helical" evidence="5">
    <location>
        <begin position="472"/>
        <end position="493"/>
    </location>
</feature>
<keyword evidence="4 5" id="KW-0472">Membrane</keyword>
<dbReference type="SUPFAM" id="SSF103473">
    <property type="entry name" value="MFS general substrate transporter"/>
    <property type="match status" value="2"/>
</dbReference>
<dbReference type="Gene3D" id="1.20.1250.20">
    <property type="entry name" value="MFS general substrate transporter like domains"/>
    <property type="match status" value="2"/>
</dbReference>
<organism evidence="6 7">
    <name type="scientific">Sporothrix stenoceras</name>
    <dbReference type="NCBI Taxonomy" id="5173"/>
    <lineage>
        <taxon>Eukaryota</taxon>
        <taxon>Fungi</taxon>
        <taxon>Dikarya</taxon>
        <taxon>Ascomycota</taxon>
        <taxon>Pezizomycotina</taxon>
        <taxon>Sordariomycetes</taxon>
        <taxon>Sordariomycetidae</taxon>
        <taxon>Ophiostomatales</taxon>
        <taxon>Ophiostomataceae</taxon>
        <taxon>Sporothrix</taxon>
    </lineage>
</organism>
<protein>
    <recommendedName>
        <fullName evidence="8">Major facilitator superfamily (MFS) profile domain-containing protein</fullName>
    </recommendedName>
</protein>
<feature type="transmembrane region" description="Helical" evidence="5">
    <location>
        <begin position="269"/>
        <end position="287"/>
    </location>
</feature>
<feature type="transmembrane region" description="Helical" evidence="5">
    <location>
        <begin position="362"/>
        <end position="387"/>
    </location>
</feature>
<reference evidence="6 7" key="1">
    <citation type="journal article" date="2024" name="IMA Fungus">
        <title>IMA Genome - F19 : A genome assembly and annotation guide to empower mycologists, including annotated draft genome sequences of Ceratocystis pirilliformis, Diaporthe australafricana, Fusarium ophioides, Paecilomyces lecythidis, and Sporothrix stenoceras.</title>
        <authorList>
            <person name="Aylward J."/>
            <person name="Wilson A.M."/>
            <person name="Visagie C.M."/>
            <person name="Spraker J."/>
            <person name="Barnes I."/>
            <person name="Buitendag C."/>
            <person name="Ceriani C."/>
            <person name="Del Mar Angel L."/>
            <person name="du Plessis D."/>
            <person name="Fuchs T."/>
            <person name="Gasser K."/>
            <person name="Kramer D."/>
            <person name="Li W."/>
            <person name="Munsamy K."/>
            <person name="Piso A."/>
            <person name="Price J.L."/>
            <person name="Sonnekus B."/>
            <person name="Thomas C."/>
            <person name="van der Nest A."/>
            <person name="van Dijk A."/>
            <person name="van Heerden A."/>
            <person name="van Vuuren N."/>
            <person name="Yilmaz N."/>
            <person name="Duong T.A."/>
            <person name="van der Merwe N.A."/>
            <person name="Wingfield M.J."/>
            <person name="Wingfield B.D."/>
        </authorList>
    </citation>
    <scope>NUCLEOTIDE SEQUENCE [LARGE SCALE GENOMIC DNA]</scope>
    <source>
        <strain evidence="6 7">CMW 5346</strain>
    </source>
</reference>
<keyword evidence="2 5" id="KW-0812">Transmembrane</keyword>
<evidence type="ECO:0000256" key="2">
    <source>
        <dbReference type="ARBA" id="ARBA00022692"/>
    </source>
</evidence>
<keyword evidence="3 5" id="KW-1133">Transmembrane helix</keyword>
<feature type="transmembrane region" description="Helical" evidence="5">
    <location>
        <begin position="51"/>
        <end position="74"/>
    </location>
</feature>
<comment type="caution">
    <text evidence="6">The sequence shown here is derived from an EMBL/GenBank/DDBJ whole genome shotgun (WGS) entry which is preliminary data.</text>
</comment>
<name>A0ABR3YHI6_9PEZI</name>
<feature type="transmembrane region" description="Helical" evidence="5">
    <location>
        <begin position="20"/>
        <end position="39"/>
    </location>
</feature>
<feature type="transmembrane region" description="Helical" evidence="5">
    <location>
        <begin position="109"/>
        <end position="132"/>
    </location>
</feature>
<evidence type="ECO:0000313" key="6">
    <source>
        <dbReference type="EMBL" id="KAL1887216.1"/>
    </source>
</evidence>
<feature type="transmembrane region" description="Helical" evidence="5">
    <location>
        <begin position="336"/>
        <end position="356"/>
    </location>
</feature>
<dbReference type="Pfam" id="PF07690">
    <property type="entry name" value="MFS_1"/>
    <property type="match status" value="1"/>
</dbReference>
<proteinExistence type="predicted"/>
<evidence type="ECO:0000256" key="4">
    <source>
        <dbReference type="ARBA" id="ARBA00023136"/>
    </source>
</evidence>
<dbReference type="InterPro" id="IPR011701">
    <property type="entry name" value="MFS"/>
</dbReference>
<dbReference type="PANTHER" id="PTHR23501:SF55">
    <property type="entry name" value="SIDEROPHORE IRON TRANSPORTER, PUTATIVE (AFU_ORTHOLOGUE AFUA_3G03440)-RELATED"/>
    <property type="match status" value="1"/>
</dbReference>
<evidence type="ECO:0000256" key="5">
    <source>
        <dbReference type="SAM" id="Phobius"/>
    </source>
</evidence>
<feature type="transmembrane region" description="Helical" evidence="5">
    <location>
        <begin position="197"/>
        <end position="219"/>
    </location>
</feature>